<proteinExistence type="predicted"/>
<comment type="caution">
    <text evidence="2">The sequence shown here is derived from an EMBL/GenBank/DDBJ whole genome shotgun (WGS) entry which is preliminary data.</text>
</comment>
<keyword evidence="3" id="KW-1185">Reference proteome</keyword>
<evidence type="ECO:0000313" key="2">
    <source>
        <dbReference type="EMBL" id="KAK4244771.1"/>
    </source>
</evidence>
<dbReference type="AlphaFoldDB" id="A0AAN7HCJ9"/>
<reference evidence="2" key="2">
    <citation type="submission" date="2023-05" db="EMBL/GenBank/DDBJ databases">
        <authorList>
            <consortium name="Lawrence Berkeley National Laboratory"/>
            <person name="Steindorff A."/>
            <person name="Hensen N."/>
            <person name="Bonometti L."/>
            <person name="Westerberg I."/>
            <person name="Brannstrom I.O."/>
            <person name="Guillou S."/>
            <person name="Cros-Aarteil S."/>
            <person name="Calhoun S."/>
            <person name="Haridas S."/>
            <person name="Kuo A."/>
            <person name="Mondo S."/>
            <person name="Pangilinan J."/>
            <person name="Riley R."/>
            <person name="Labutti K."/>
            <person name="Andreopoulos B."/>
            <person name="Lipzen A."/>
            <person name="Chen C."/>
            <person name="Yanf M."/>
            <person name="Daum C."/>
            <person name="Ng V."/>
            <person name="Clum A."/>
            <person name="Ohm R."/>
            <person name="Martin F."/>
            <person name="Silar P."/>
            <person name="Natvig D."/>
            <person name="Lalanne C."/>
            <person name="Gautier V."/>
            <person name="Ament-Velasquez S.L."/>
            <person name="Kruys A."/>
            <person name="Hutchinson M.I."/>
            <person name="Powell A.J."/>
            <person name="Barry K."/>
            <person name="Miller A.N."/>
            <person name="Grigoriev I.V."/>
            <person name="Debuchy R."/>
            <person name="Gladieux P."/>
            <person name="Thoren M.H."/>
            <person name="Johannesson H."/>
        </authorList>
    </citation>
    <scope>NUCLEOTIDE SEQUENCE</scope>
    <source>
        <strain evidence="2">CBS 359.72</strain>
    </source>
</reference>
<keyword evidence="1" id="KW-0732">Signal</keyword>
<accession>A0AAN7HCJ9</accession>
<evidence type="ECO:0000313" key="3">
    <source>
        <dbReference type="Proteomes" id="UP001303647"/>
    </source>
</evidence>
<protein>
    <submittedName>
        <fullName evidence="2">Uncharacterized protein</fullName>
    </submittedName>
</protein>
<gene>
    <name evidence="2" type="ORF">C7999DRAFT_16979</name>
</gene>
<feature type="signal peptide" evidence="1">
    <location>
        <begin position="1"/>
        <end position="18"/>
    </location>
</feature>
<reference evidence="2" key="1">
    <citation type="journal article" date="2023" name="Mol. Phylogenet. Evol.">
        <title>Genome-scale phylogeny and comparative genomics of the fungal order Sordariales.</title>
        <authorList>
            <person name="Hensen N."/>
            <person name="Bonometti L."/>
            <person name="Westerberg I."/>
            <person name="Brannstrom I.O."/>
            <person name="Guillou S."/>
            <person name="Cros-Aarteil S."/>
            <person name="Calhoun S."/>
            <person name="Haridas S."/>
            <person name="Kuo A."/>
            <person name="Mondo S."/>
            <person name="Pangilinan J."/>
            <person name="Riley R."/>
            <person name="LaButti K."/>
            <person name="Andreopoulos B."/>
            <person name="Lipzen A."/>
            <person name="Chen C."/>
            <person name="Yan M."/>
            <person name="Daum C."/>
            <person name="Ng V."/>
            <person name="Clum A."/>
            <person name="Steindorff A."/>
            <person name="Ohm R.A."/>
            <person name="Martin F."/>
            <person name="Silar P."/>
            <person name="Natvig D.O."/>
            <person name="Lalanne C."/>
            <person name="Gautier V."/>
            <person name="Ament-Velasquez S.L."/>
            <person name="Kruys A."/>
            <person name="Hutchinson M.I."/>
            <person name="Powell A.J."/>
            <person name="Barry K."/>
            <person name="Miller A.N."/>
            <person name="Grigoriev I.V."/>
            <person name="Debuchy R."/>
            <person name="Gladieux P."/>
            <person name="Hiltunen Thoren M."/>
            <person name="Johannesson H."/>
        </authorList>
    </citation>
    <scope>NUCLEOTIDE SEQUENCE</scope>
    <source>
        <strain evidence="2">CBS 359.72</strain>
    </source>
</reference>
<dbReference type="Proteomes" id="UP001303647">
    <property type="component" value="Unassembled WGS sequence"/>
</dbReference>
<organism evidence="2 3">
    <name type="scientific">Corynascus novoguineensis</name>
    <dbReference type="NCBI Taxonomy" id="1126955"/>
    <lineage>
        <taxon>Eukaryota</taxon>
        <taxon>Fungi</taxon>
        <taxon>Dikarya</taxon>
        <taxon>Ascomycota</taxon>
        <taxon>Pezizomycotina</taxon>
        <taxon>Sordariomycetes</taxon>
        <taxon>Sordariomycetidae</taxon>
        <taxon>Sordariales</taxon>
        <taxon>Chaetomiaceae</taxon>
        <taxon>Corynascus</taxon>
    </lineage>
</organism>
<dbReference type="EMBL" id="MU857724">
    <property type="protein sequence ID" value="KAK4244771.1"/>
    <property type="molecule type" value="Genomic_DNA"/>
</dbReference>
<sequence>MLVSAATIISIFLVLAAAAPEMMMEKVRERGLCVCTENSCRGPDCCSNGTC</sequence>
<name>A0AAN7HCJ9_9PEZI</name>
<feature type="chain" id="PRO_5042971892" evidence="1">
    <location>
        <begin position="19"/>
        <end position="51"/>
    </location>
</feature>
<evidence type="ECO:0000256" key="1">
    <source>
        <dbReference type="SAM" id="SignalP"/>
    </source>
</evidence>